<dbReference type="InterPro" id="IPR050807">
    <property type="entry name" value="TransReg_Diox_bact_type"/>
</dbReference>
<dbReference type="InterPro" id="IPR010982">
    <property type="entry name" value="Lambda_DNA-bd_dom_sf"/>
</dbReference>
<dbReference type="SMART" id="SM00530">
    <property type="entry name" value="HTH_XRE"/>
    <property type="match status" value="1"/>
</dbReference>
<dbReference type="InterPro" id="IPR049639">
    <property type="entry name" value="RstR"/>
</dbReference>
<dbReference type="InterPro" id="IPR001387">
    <property type="entry name" value="Cro/C1-type_HTH"/>
</dbReference>
<evidence type="ECO:0000313" key="4">
    <source>
        <dbReference type="Proteomes" id="UP000093476"/>
    </source>
</evidence>
<reference evidence="3 4" key="1">
    <citation type="submission" date="2015-12" db="EMBL/GenBank/DDBJ databases">
        <title>Genome comparisons provide insights into the role of secondary metabolites in the pathogenic phase of the Photorhabdus life cycle.</title>
        <authorList>
            <person name="Tobias N.J."/>
            <person name="Mishra B."/>
            <person name="Gupta D.K."/>
            <person name="Thines M."/>
            <person name="Stinear T.P."/>
            <person name="Bode H.B."/>
        </authorList>
    </citation>
    <scope>NUCLEOTIDE SEQUENCE [LARGE SCALE GENOMIC DNA]</scope>
    <source>
        <strain evidence="3 4">PB68.1</strain>
    </source>
</reference>
<comment type="caution">
    <text evidence="3">The sequence shown here is derived from an EMBL/GenBank/DDBJ whole genome shotgun (WGS) entry which is preliminary data.</text>
</comment>
<dbReference type="EMBL" id="LOMY01000149">
    <property type="protein sequence ID" value="OCQ51385.1"/>
    <property type="molecule type" value="Genomic_DNA"/>
</dbReference>
<dbReference type="PROSITE" id="PS50943">
    <property type="entry name" value="HTH_CROC1"/>
    <property type="match status" value="1"/>
</dbReference>
<keyword evidence="1" id="KW-0238">DNA-binding</keyword>
<dbReference type="RefSeq" id="WP_240002122.1">
    <property type="nucleotide sequence ID" value="NZ_CAWMQZ010000149.1"/>
</dbReference>
<sequence>MLALFPWRVISMDFGKRLATLRKDRKLTQAALAEKVGCHVTMIRRYEADEVQPTLEIIRKLSRALSVSADTLVFDENERNPDEELRLQFEAISQFTPEEKEVARVLLESLILKHDANRFARNNSRAGTEK</sequence>
<evidence type="ECO:0000313" key="3">
    <source>
        <dbReference type="EMBL" id="OCQ51385.1"/>
    </source>
</evidence>
<gene>
    <name evidence="3" type="ORF">Ppb6_03431</name>
</gene>
<dbReference type="Gene3D" id="1.10.260.40">
    <property type="entry name" value="lambda repressor-like DNA-binding domains"/>
    <property type="match status" value="1"/>
</dbReference>
<dbReference type="PATRIC" id="fig|286156.4.peg.3946"/>
<dbReference type="GO" id="GO:0003700">
    <property type="term" value="F:DNA-binding transcription factor activity"/>
    <property type="evidence" value="ECO:0007669"/>
    <property type="project" value="TreeGrafter"/>
</dbReference>
<dbReference type="Proteomes" id="UP000093476">
    <property type="component" value="Unassembled WGS sequence"/>
</dbReference>
<feature type="domain" description="HTH cro/C1-type" evidence="2">
    <location>
        <begin position="18"/>
        <end position="72"/>
    </location>
</feature>
<dbReference type="GeneID" id="88808500"/>
<keyword evidence="4" id="KW-1185">Reference proteome</keyword>
<dbReference type="PANTHER" id="PTHR46797:SF1">
    <property type="entry name" value="METHYLPHOSPHONATE SYNTHASE"/>
    <property type="match status" value="1"/>
</dbReference>
<dbReference type="PANTHER" id="PTHR46797">
    <property type="entry name" value="HTH-TYPE TRANSCRIPTIONAL REGULATOR"/>
    <property type="match status" value="1"/>
</dbReference>
<organism evidence="3 4">
    <name type="scientific">Photorhabdus australis subsp. thailandensis</name>
    <dbReference type="NCBI Taxonomy" id="2805096"/>
    <lineage>
        <taxon>Bacteria</taxon>
        <taxon>Pseudomonadati</taxon>
        <taxon>Pseudomonadota</taxon>
        <taxon>Gammaproteobacteria</taxon>
        <taxon>Enterobacterales</taxon>
        <taxon>Morganellaceae</taxon>
        <taxon>Photorhabdus</taxon>
    </lineage>
</organism>
<dbReference type="STRING" id="286156.Ppb6_03431"/>
<dbReference type="GO" id="GO:0003677">
    <property type="term" value="F:DNA binding"/>
    <property type="evidence" value="ECO:0007669"/>
    <property type="project" value="UniProtKB-KW"/>
</dbReference>
<dbReference type="AlphaFoldDB" id="A0A1C0U0G9"/>
<accession>A0A1C0U0G9</accession>
<protein>
    <submittedName>
        <fullName evidence="3">Transcriptional repressor DicA</fullName>
    </submittedName>
</protein>
<dbReference type="NCBIfam" id="NF041951">
    <property type="entry name" value="phage_RstR"/>
    <property type="match status" value="1"/>
</dbReference>
<evidence type="ECO:0000259" key="2">
    <source>
        <dbReference type="PROSITE" id="PS50943"/>
    </source>
</evidence>
<dbReference type="GO" id="GO:0005829">
    <property type="term" value="C:cytosol"/>
    <property type="evidence" value="ECO:0007669"/>
    <property type="project" value="TreeGrafter"/>
</dbReference>
<name>A0A1C0U0G9_9GAMM</name>
<evidence type="ECO:0000256" key="1">
    <source>
        <dbReference type="ARBA" id="ARBA00023125"/>
    </source>
</evidence>
<dbReference type="SUPFAM" id="SSF47413">
    <property type="entry name" value="lambda repressor-like DNA-binding domains"/>
    <property type="match status" value="1"/>
</dbReference>
<dbReference type="CDD" id="cd00093">
    <property type="entry name" value="HTH_XRE"/>
    <property type="match status" value="1"/>
</dbReference>
<dbReference type="Pfam" id="PF01381">
    <property type="entry name" value="HTH_3"/>
    <property type="match status" value="1"/>
</dbReference>
<proteinExistence type="predicted"/>